<comment type="caution">
    <text evidence="3">The sequence shown here is derived from an EMBL/GenBank/DDBJ whole genome shotgun (WGS) entry which is preliminary data.</text>
</comment>
<gene>
    <name evidence="3" type="ORF">KUTeg_018847</name>
</gene>
<protein>
    <recommendedName>
        <fullName evidence="2">Pseudouridine synthase RsuA/RluA-like domain-containing protein</fullName>
    </recommendedName>
</protein>
<dbReference type="InterPro" id="IPR006145">
    <property type="entry name" value="PsdUridine_synth_RsuA/RluA"/>
</dbReference>
<dbReference type="PANTHER" id="PTHR21600">
    <property type="entry name" value="MITOCHONDRIAL RNA PSEUDOURIDINE SYNTHASE"/>
    <property type="match status" value="1"/>
</dbReference>
<evidence type="ECO:0000259" key="2">
    <source>
        <dbReference type="Pfam" id="PF00849"/>
    </source>
</evidence>
<proteinExistence type="predicted"/>
<dbReference type="InterPro" id="IPR050188">
    <property type="entry name" value="RluA_PseudoU_synthase"/>
</dbReference>
<feature type="domain" description="Pseudouridine synthase RsuA/RluA-like" evidence="2">
    <location>
        <begin position="229"/>
        <end position="319"/>
    </location>
</feature>
<feature type="compositionally biased region" description="Basic and acidic residues" evidence="1">
    <location>
        <begin position="437"/>
        <end position="446"/>
    </location>
</feature>
<dbReference type="Pfam" id="PF00849">
    <property type="entry name" value="PseudoU_synth_2"/>
    <property type="match status" value="1"/>
</dbReference>
<evidence type="ECO:0000256" key="1">
    <source>
        <dbReference type="SAM" id="MobiDB-lite"/>
    </source>
</evidence>
<dbReference type="Gene3D" id="3.30.2350.10">
    <property type="entry name" value="Pseudouridine synthase"/>
    <property type="match status" value="1"/>
</dbReference>
<organism evidence="3 4">
    <name type="scientific">Tegillarca granosa</name>
    <name type="common">Malaysian cockle</name>
    <name type="synonym">Anadara granosa</name>
    <dbReference type="NCBI Taxonomy" id="220873"/>
    <lineage>
        <taxon>Eukaryota</taxon>
        <taxon>Metazoa</taxon>
        <taxon>Spiralia</taxon>
        <taxon>Lophotrochozoa</taxon>
        <taxon>Mollusca</taxon>
        <taxon>Bivalvia</taxon>
        <taxon>Autobranchia</taxon>
        <taxon>Pteriomorphia</taxon>
        <taxon>Arcoida</taxon>
        <taxon>Arcoidea</taxon>
        <taxon>Arcidae</taxon>
        <taxon>Tegillarca</taxon>
    </lineage>
</organism>
<feature type="compositionally biased region" description="Polar residues" evidence="1">
    <location>
        <begin position="426"/>
        <end position="436"/>
    </location>
</feature>
<feature type="region of interest" description="Disordered" evidence="1">
    <location>
        <begin position="416"/>
        <end position="446"/>
    </location>
</feature>
<dbReference type="SUPFAM" id="SSF55174">
    <property type="entry name" value="Alpha-L RNA-binding motif"/>
    <property type="match status" value="1"/>
</dbReference>
<name>A0ABQ9EAT2_TEGGR</name>
<dbReference type="SUPFAM" id="SSF55120">
    <property type="entry name" value="Pseudouridine synthase"/>
    <property type="match status" value="1"/>
</dbReference>
<evidence type="ECO:0000313" key="3">
    <source>
        <dbReference type="EMBL" id="KAJ8302451.1"/>
    </source>
</evidence>
<evidence type="ECO:0000313" key="4">
    <source>
        <dbReference type="Proteomes" id="UP001217089"/>
    </source>
</evidence>
<reference evidence="3 4" key="1">
    <citation type="submission" date="2022-12" db="EMBL/GenBank/DDBJ databases">
        <title>Chromosome-level genome of Tegillarca granosa.</title>
        <authorList>
            <person name="Kim J."/>
        </authorList>
    </citation>
    <scope>NUCLEOTIDE SEQUENCE [LARGE SCALE GENOMIC DNA]</scope>
    <source>
        <strain evidence="3">Teg-2019</strain>
        <tissue evidence="3">Adductor muscle</tissue>
    </source>
</reference>
<sequence length="507" mass="58747">MQYDVQSTTRITSYNSYYFTATLRVQKPRFLETNLDNLKKKLVAMASKNEGESTVILEPKPTLSKRAKKRMERIEKAKRLRKQNKLTLKEGDVETDKDILNCTEYYYENGLRKVYPYYFDFSSYVKERWFGREILEVFASEFHSEPREYYKQAIENGSITVNGKVVSCDYKLKGNSMIVNKMHRHENPVIDAPIEIIADTQDFLVINKPSSIPCHPCGRSVQIRPSHLGVLIFAKNHKTATKFTKEIQKKNVQKEYVCRVDGRFPDGEVVCDQPIDVISHKLGVRKITCSSSGKDAKTTFQRLSIPHTGRTHQIRVHLQYLGYPIINDPFYNSEAFGPNRENIMKIHNVGLWVKGENPYFKKRIEELKTESEQSHKPLGVKFVVGDDLKSRSSHEAAECNNQVETNVNREEETILPKRQKLDTECEQNVSDNTDSQTDPRKKLDHPGFDLNKWIPDEKCDDCKTLFDEPGKKDLILYLHALKYKGADWEFSTPLPDWASEDWKEEDG</sequence>
<keyword evidence="4" id="KW-1185">Reference proteome</keyword>
<dbReference type="PANTHER" id="PTHR21600:SF40">
    <property type="entry name" value="PSEUDOURIDYLATE SYNTHASE RPUSD2"/>
    <property type="match status" value="1"/>
</dbReference>
<dbReference type="EMBL" id="JARBDR010000917">
    <property type="protein sequence ID" value="KAJ8302451.1"/>
    <property type="molecule type" value="Genomic_DNA"/>
</dbReference>
<accession>A0ABQ9EAT2</accession>
<dbReference type="InterPro" id="IPR020103">
    <property type="entry name" value="PsdUridine_synth_cat_dom_sf"/>
</dbReference>
<dbReference type="Proteomes" id="UP001217089">
    <property type="component" value="Unassembled WGS sequence"/>
</dbReference>